<dbReference type="GeneTree" id="ENSGT00950000183199"/>
<evidence type="ECO:0000256" key="12">
    <source>
        <dbReference type="ARBA" id="ARBA00044294"/>
    </source>
</evidence>
<dbReference type="EC" id="3.1.1.47" evidence="2"/>
<evidence type="ECO:0000256" key="13">
    <source>
        <dbReference type="ARBA" id="ARBA00044307"/>
    </source>
</evidence>
<evidence type="ECO:0000256" key="8">
    <source>
        <dbReference type="ARBA" id="ARBA00023721"/>
    </source>
</evidence>
<evidence type="ECO:0000313" key="18">
    <source>
        <dbReference type="Ensembl" id="ENSOMEP00000014647.1"/>
    </source>
</evidence>
<dbReference type="CDD" id="cd01820">
    <property type="entry name" value="PAF_acetylesterase_like"/>
    <property type="match status" value="1"/>
</dbReference>
<dbReference type="OMA" id="QTQNVLW"/>
<dbReference type="PANTHER" id="PTHR11852:SF2">
    <property type="entry name" value="PLATELET-ACTIVATING FACTOR ACETYLHYDROLASE IB SUBUNIT ALPHA1"/>
    <property type="match status" value="1"/>
</dbReference>
<evidence type="ECO:0000256" key="5">
    <source>
        <dbReference type="ARBA" id="ARBA00022801"/>
    </source>
</evidence>
<name>A0A3B3CC41_ORYME</name>
<dbReference type="SUPFAM" id="SSF52266">
    <property type="entry name" value="SGNH hydrolase"/>
    <property type="match status" value="1"/>
</dbReference>
<dbReference type="InterPro" id="IPR013830">
    <property type="entry name" value="SGNH_hydro"/>
</dbReference>
<dbReference type="GO" id="GO:0047179">
    <property type="term" value="F:platelet-activating factor acetyltransferase activity"/>
    <property type="evidence" value="ECO:0007669"/>
    <property type="project" value="TreeGrafter"/>
</dbReference>
<keyword evidence="19" id="KW-1185">Reference proteome</keyword>
<comment type="catalytic activity">
    <reaction evidence="8">
        <text>1-O-hexadecyl-2-acetyl-sn-glycero-3-phosphocholine + H2O = 1-O-hexadecyl-sn-glycero-3-phosphocholine + acetate + H(+)</text>
        <dbReference type="Rhea" id="RHEA:40479"/>
        <dbReference type="ChEBI" id="CHEBI:15377"/>
        <dbReference type="ChEBI" id="CHEBI:15378"/>
        <dbReference type="ChEBI" id="CHEBI:30089"/>
        <dbReference type="ChEBI" id="CHEBI:44811"/>
        <dbReference type="ChEBI" id="CHEBI:64496"/>
    </reaction>
    <physiologicalReaction direction="left-to-right" evidence="8">
        <dbReference type="Rhea" id="RHEA:40480"/>
    </physiologicalReaction>
</comment>
<comment type="catalytic activity">
    <reaction evidence="16">
        <text>a 1-O-alkyl-2-acetyl-sn-glycero-3-phosphocholine + H2O = a 1-O-alkyl-sn-glycero-3-phosphocholine + acetate + H(+)</text>
        <dbReference type="Rhea" id="RHEA:17777"/>
        <dbReference type="ChEBI" id="CHEBI:15377"/>
        <dbReference type="ChEBI" id="CHEBI:15378"/>
        <dbReference type="ChEBI" id="CHEBI:30089"/>
        <dbReference type="ChEBI" id="CHEBI:30909"/>
        <dbReference type="ChEBI" id="CHEBI:36707"/>
        <dbReference type="EC" id="3.1.1.47"/>
    </reaction>
    <physiologicalReaction direction="left-to-right" evidence="16">
        <dbReference type="Rhea" id="RHEA:17778"/>
    </physiologicalReaction>
</comment>
<reference evidence="18" key="2">
    <citation type="submission" date="2025-09" db="UniProtKB">
        <authorList>
            <consortium name="Ensembl"/>
        </authorList>
    </citation>
    <scope>IDENTIFICATION</scope>
</reference>
<feature type="domain" description="SGNH hydrolase-type esterase" evidence="17">
    <location>
        <begin position="44"/>
        <end position="228"/>
    </location>
</feature>
<evidence type="ECO:0000256" key="7">
    <source>
        <dbReference type="ARBA" id="ARBA00023098"/>
    </source>
</evidence>
<evidence type="ECO:0000256" key="10">
    <source>
        <dbReference type="ARBA" id="ARBA00038184"/>
    </source>
</evidence>
<accession>A0A3B3CC41</accession>
<evidence type="ECO:0000256" key="9">
    <source>
        <dbReference type="ARBA" id="ARBA00035804"/>
    </source>
</evidence>
<evidence type="ECO:0000256" key="4">
    <source>
        <dbReference type="ARBA" id="ARBA00022553"/>
    </source>
</evidence>
<keyword evidence="7" id="KW-0443">Lipid metabolism</keyword>
<protein>
    <recommendedName>
        <fullName evidence="11">Platelet-activating factor acetylhydrolase IB subunit alpha1</fullName>
        <ecNumber evidence="2">3.1.1.47</ecNumber>
    </recommendedName>
    <alternativeName>
        <fullName evidence="13">PAF acetylhydrolase 29 kDa subunit</fullName>
    </alternativeName>
    <alternativeName>
        <fullName evidence="12">PAF-AH subunit gamma</fullName>
    </alternativeName>
</protein>
<dbReference type="Gene3D" id="3.40.50.1110">
    <property type="entry name" value="SGNH hydrolase"/>
    <property type="match status" value="1"/>
</dbReference>
<sequence>MSGEDLNPAATPTECVDIHGDGRWMSLHNHFVSESKDREPDVLFVGDSLIQLMHQFGIWRQLFSPLHCLNFGIGGDATQHVLWRLSNGELDNISPKSHCAQLCAKNLNSGYIDVQRPMTLVVVLWVGTNNHGHTPEQIYGGIMAIIQVIKNKLPDAHTLVLGLLPRGKSPNPLRERNAQVNKLVKEALSSLPHASFYNVDPGFVLSDGSISHQDMYDYLHLTQKGYQAVCEPLHVRIKEILDKPTEN</sequence>
<dbReference type="GO" id="GO:0003847">
    <property type="term" value="F:1-alkyl-2-acetylglycerophosphocholine esterase activity"/>
    <property type="evidence" value="ECO:0007669"/>
    <property type="project" value="UniProtKB-EC"/>
</dbReference>
<comment type="subunit">
    <text evidence="15">Forms a catalytic dimer which is either homodimer (alpha1/alpha1 homodimer) or heterodimer with PAFAH1B2 (alpha1/alpha2 heterodimer). Component of the cytosolic (PAF-AH (I)) heterotetrameric enzyme, which is composed of PAFAH1B1 (beta), PAFAH1B2 (alpha2) and PAFAH1B3 (alpha1) subunits. The catalytic activity of the enzyme resides in the alpha1 (PAFAH1B3) and alpha2 (PAFAH1B2) subunits, whereas the beta subunit (PAFAH1B1) has regulatory activity. Trimer formation is not essential for the catalytic activity. Interacts with VLDLR; this interaction may modulate the Reelin pathway.</text>
</comment>
<comment type="subcellular location">
    <subcellularLocation>
        <location evidence="1">Cytoplasm</location>
    </subcellularLocation>
</comment>
<evidence type="ECO:0000256" key="1">
    <source>
        <dbReference type="ARBA" id="ARBA00004496"/>
    </source>
</evidence>
<dbReference type="InterPro" id="IPR036514">
    <property type="entry name" value="SGNH_hydro_sf"/>
</dbReference>
<evidence type="ECO:0000256" key="14">
    <source>
        <dbReference type="ARBA" id="ARBA00046067"/>
    </source>
</evidence>
<dbReference type="Proteomes" id="UP000261560">
    <property type="component" value="Unplaced"/>
</dbReference>
<comment type="catalytic activity">
    <reaction evidence="9">
        <text>1-O-hexadecyl-2-acetyl-sn-glycero-3-phosphate + H2O = 1-O-hexadecyl-sn-glycero-3-phosphate + acetate + H(+)</text>
        <dbReference type="Rhea" id="RHEA:41704"/>
        <dbReference type="ChEBI" id="CHEBI:15377"/>
        <dbReference type="ChEBI" id="CHEBI:15378"/>
        <dbReference type="ChEBI" id="CHEBI:30089"/>
        <dbReference type="ChEBI" id="CHEBI:77580"/>
        <dbReference type="ChEBI" id="CHEBI:78385"/>
    </reaction>
    <physiologicalReaction direction="left-to-right" evidence="9">
        <dbReference type="Rhea" id="RHEA:41705"/>
    </physiologicalReaction>
</comment>
<evidence type="ECO:0000259" key="17">
    <source>
        <dbReference type="Pfam" id="PF13472"/>
    </source>
</evidence>
<keyword evidence="3" id="KW-0963">Cytoplasm</keyword>
<evidence type="ECO:0000256" key="2">
    <source>
        <dbReference type="ARBA" id="ARBA00013201"/>
    </source>
</evidence>
<organism evidence="18 19">
    <name type="scientific">Oryzias melastigma</name>
    <name type="common">Marine medaka</name>
    <dbReference type="NCBI Taxonomy" id="30732"/>
    <lineage>
        <taxon>Eukaryota</taxon>
        <taxon>Metazoa</taxon>
        <taxon>Chordata</taxon>
        <taxon>Craniata</taxon>
        <taxon>Vertebrata</taxon>
        <taxon>Euteleostomi</taxon>
        <taxon>Actinopterygii</taxon>
        <taxon>Neopterygii</taxon>
        <taxon>Teleostei</taxon>
        <taxon>Neoteleostei</taxon>
        <taxon>Acanthomorphata</taxon>
        <taxon>Ovalentaria</taxon>
        <taxon>Atherinomorphae</taxon>
        <taxon>Beloniformes</taxon>
        <taxon>Adrianichthyidae</taxon>
        <taxon>Oryziinae</taxon>
        <taxon>Oryzias</taxon>
    </lineage>
</organism>
<dbReference type="Pfam" id="PF13472">
    <property type="entry name" value="Lipase_GDSL_2"/>
    <property type="match status" value="1"/>
</dbReference>
<keyword evidence="5" id="KW-0378">Hydrolase</keyword>
<dbReference type="AlphaFoldDB" id="A0A3B3CC41"/>
<evidence type="ECO:0000256" key="11">
    <source>
        <dbReference type="ARBA" id="ARBA00044095"/>
    </source>
</evidence>
<comment type="function">
    <text evidence="14">Alpha1 catalytic subunit of the cytosolic type I platelet-activating factor (PAF) acetylhydrolase (PAF-AH (I)) heterotetrameric enzyme that catalyzes the hydrolyze of the acetyl group at the sn-2 position of PAF and its analogs and modulates the action of PAF. The activity and substrate specificity of PAF-AH (I) are affected by its subunit composition. Both alpha1/alpha1 homodimer (PAFAH1B3/PAFAH1B3 homodimer) and alpha1/alpha2 heterodimer(PAFAH1B3/PAFAH1B2 heterodimer) hydrolyze 1-O-alkyl-2-acetyl-sn-glycero-3-phosphoric acid (AAGPA) more efficiently than PAF, but they have little hydrolytic activity towards 1-O-alkyl-2-acetyl-sn-glycero-3-phosphorylethanolamine (AAGPE). Plays an important role during the development of brain.</text>
</comment>
<dbReference type="GO" id="GO:0006629">
    <property type="term" value="P:lipid metabolic process"/>
    <property type="evidence" value="ECO:0007669"/>
    <property type="project" value="UniProtKB-KW"/>
</dbReference>
<dbReference type="PaxDb" id="30732-ENSOMEP00000014647"/>
<evidence type="ECO:0000256" key="16">
    <source>
        <dbReference type="ARBA" id="ARBA00048078"/>
    </source>
</evidence>
<keyword evidence="6" id="KW-0007">Acetylation</keyword>
<evidence type="ECO:0000256" key="3">
    <source>
        <dbReference type="ARBA" id="ARBA00022490"/>
    </source>
</evidence>
<dbReference type="GO" id="GO:0005737">
    <property type="term" value="C:cytoplasm"/>
    <property type="evidence" value="ECO:0007669"/>
    <property type="project" value="UniProtKB-SubCell"/>
</dbReference>
<evidence type="ECO:0000256" key="6">
    <source>
        <dbReference type="ARBA" id="ARBA00022990"/>
    </source>
</evidence>
<keyword evidence="4" id="KW-0597">Phosphoprotein</keyword>
<evidence type="ECO:0000313" key="19">
    <source>
        <dbReference type="Proteomes" id="UP000261560"/>
    </source>
</evidence>
<dbReference type="STRING" id="30732.ENSOMEP00000014647"/>
<dbReference type="PANTHER" id="PTHR11852">
    <property type="entry name" value="PLATELET-ACTIVATING FACTOR ACETYLHYDROLASE"/>
    <property type="match status" value="1"/>
</dbReference>
<evidence type="ECO:0000256" key="15">
    <source>
        <dbReference type="ARBA" id="ARBA00047139"/>
    </source>
</evidence>
<dbReference type="Ensembl" id="ENSOMET00000022595.1">
    <property type="protein sequence ID" value="ENSOMEP00000014647.1"/>
    <property type="gene ID" value="ENSOMEG00000016190.1"/>
</dbReference>
<comment type="similarity">
    <text evidence="10">Belongs to the 'GDSL' lipolytic enzyme family. Platelet-activating factor acetylhydrolase IB beta/gamma subunits subfamily.</text>
</comment>
<reference evidence="18" key="1">
    <citation type="submission" date="2025-08" db="UniProtKB">
        <authorList>
            <consortium name="Ensembl"/>
        </authorList>
    </citation>
    <scope>IDENTIFICATION</scope>
</reference>
<proteinExistence type="inferred from homology"/>